<evidence type="ECO:0000256" key="1">
    <source>
        <dbReference type="ARBA" id="ARBA00004771"/>
    </source>
</evidence>
<gene>
    <name evidence="13" type="ORF">BN11_3650008</name>
</gene>
<dbReference type="Pfam" id="PF03007">
    <property type="entry name" value="WS_DGAT_cat"/>
    <property type="match status" value="1"/>
</dbReference>
<keyword evidence="5" id="KW-0444">Lipid biosynthesis</keyword>
<dbReference type="InterPro" id="IPR023213">
    <property type="entry name" value="CAT-like_dom_sf"/>
</dbReference>
<evidence type="ECO:0000256" key="5">
    <source>
        <dbReference type="ARBA" id="ARBA00022516"/>
    </source>
</evidence>
<dbReference type="Gene3D" id="3.30.559.10">
    <property type="entry name" value="Chloramphenicol acetyltransferase-like domain"/>
    <property type="match status" value="1"/>
</dbReference>
<evidence type="ECO:0000256" key="7">
    <source>
        <dbReference type="ARBA" id="ARBA00022798"/>
    </source>
</evidence>
<dbReference type="UniPathway" id="UPA00282"/>
<accession>W6JZA5</accession>
<evidence type="ECO:0000259" key="12">
    <source>
        <dbReference type="Pfam" id="PF06974"/>
    </source>
</evidence>
<evidence type="ECO:0000313" key="13">
    <source>
        <dbReference type="EMBL" id="CCH74025.1"/>
    </source>
</evidence>
<dbReference type="PANTHER" id="PTHR31650:SF1">
    <property type="entry name" value="WAX ESTER SYNTHASE_DIACYLGLYCEROL ACYLTRANSFERASE 4-RELATED"/>
    <property type="match status" value="1"/>
</dbReference>
<dbReference type="GO" id="GO:0004144">
    <property type="term" value="F:diacylglycerol O-acyltransferase activity"/>
    <property type="evidence" value="ECO:0007669"/>
    <property type="project" value="UniProtKB-EC"/>
</dbReference>
<comment type="similarity">
    <text evidence="3">Belongs to the long-chain O-acyltransferase family.</text>
</comment>
<dbReference type="EMBL" id="CAJA01000296">
    <property type="protein sequence ID" value="CCH74025.1"/>
    <property type="molecule type" value="Genomic_DNA"/>
</dbReference>
<keyword evidence="9 13" id="KW-0012">Acyltransferase</keyword>
<keyword evidence="7" id="KW-0319">Glycerol metabolism</keyword>
<proteinExistence type="inferred from homology"/>
<dbReference type="GO" id="GO:0005886">
    <property type="term" value="C:plasma membrane"/>
    <property type="evidence" value="ECO:0007669"/>
    <property type="project" value="TreeGrafter"/>
</dbReference>
<evidence type="ECO:0000256" key="6">
    <source>
        <dbReference type="ARBA" id="ARBA00022679"/>
    </source>
</evidence>
<evidence type="ECO:0000256" key="4">
    <source>
        <dbReference type="ARBA" id="ARBA00013244"/>
    </source>
</evidence>
<name>W6JZA5_9MICO</name>
<evidence type="ECO:0000256" key="3">
    <source>
        <dbReference type="ARBA" id="ARBA00009587"/>
    </source>
</evidence>
<comment type="catalytic activity">
    <reaction evidence="10">
        <text>an acyl-CoA + a 1,2-diacyl-sn-glycerol = a triacyl-sn-glycerol + CoA</text>
        <dbReference type="Rhea" id="RHEA:10868"/>
        <dbReference type="ChEBI" id="CHEBI:17815"/>
        <dbReference type="ChEBI" id="CHEBI:57287"/>
        <dbReference type="ChEBI" id="CHEBI:58342"/>
        <dbReference type="ChEBI" id="CHEBI:64615"/>
        <dbReference type="EC" id="2.3.1.20"/>
    </reaction>
</comment>
<keyword evidence="6 13" id="KW-0808">Transferase</keyword>
<evidence type="ECO:0000256" key="9">
    <source>
        <dbReference type="ARBA" id="ARBA00023315"/>
    </source>
</evidence>
<dbReference type="Pfam" id="PF06974">
    <property type="entry name" value="WS_DGAT_C"/>
    <property type="match status" value="1"/>
</dbReference>
<sequence>MPIPVHDQTWLFMDKPNNLMYINALLWMRSTPDFADLVEVIEERVVGKHPVMGCRAVQDGGAWFWEPDPDFDISRHVTQRRMPKGSTKADVQDHLSTCFGTPFPSGRPLWSMELLTGIGDGHESVLFIRIHHGITDGIRSTQLLLNMCDHDAGEHSVARVGDRHAPGGPLDLFEFVGRHVVHDAGDLARATSPVGAPDAMKQLTRLPHAVSETARRVIRRPGTIRQVPGEVVEGLASFTAEDNTFVNTSRAVFRLVFEPRSPKLAWSGTPGLEKKVGWVDDIPLDEVKALARDRHATVNDVLMSSVSRALTTYLAEEGTPVTGGALNWLVPISLAPLDAELPPDLGNHFSLVMFRMPVGINDPIDALRATRSMMNRTKHSLEPHVAYTILQTLALGPRMLSAGVRNYLADKCVGQLTNVPGPQSPLNLAGARVESVLGWVPLSGDQTLGLCIFTYAGRIGIGISADAALVRDPQRIADLVAESLDDLTNGSLAGRY</sequence>
<dbReference type="EC" id="2.3.1.20" evidence="4"/>
<feature type="domain" description="O-acyltransferase WSD1 C-terminal" evidence="12">
    <location>
        <begin position="346"/>
        <end position="487"/>
    </location>
</feature>
<keyword evidence="14" id="KW-1185">Reference proteome</keyword>
<reference evidence="13 14" key="1">
    <citation type="journal article" date="2013" name="ISME J.">
        <title>A metabolic model for members of the genus Tetrasphaera involved in enhanced biological phosphorus removal.</title>
        <authorList>
            <person name="Kristiansen R."/>
            <person name="Nguyen H.T.T."/>
            <person name="Saunders A.M."/>
            <person name="Nielsen J.L."/>
            <person name="Wimmer R."/>
            <person name="Le V.Q."/>
            <person name="McIlroy S.J."/>
            <person name="Petrovski S."/>
            <person name="Seviour R.J."/>
            <person name="Calteau A."/>
            <person name="Nielsen K.L."/>
            <person name="Nielsen P.H."/>
        </authorList>
    </citation>
    <scope>NUCLEOTIDE SEQUENCE [LARGE SCALE GENOMIC DNA]</scope>
    <source>
        <strain evidence="13 14">Ben110</strain>
    </source>
</reference>
<organism evidence="13 14">
    <name type="scientific">Nostocoides australiense Ben110</name>
    <dbReference type="NCBI Taxonomy" id="1193182"/>
    <lineage>
        <taxon>Bacteria</taxon>
        <taxon>Bacillati</taxon>
        <taxon>Actinomycetota</taxon>
        <taxon>Actinomycetes</taxon>
        <taxon>Micrococcales</taxon>
        <taxon>Intrasporangiaceae</taxon>
        <taxon>Nostocoides</taxon>
    </lineage>
</organism>
<dbReference type="AlphaFoldDB" id="W6JZA5"/>
<evidence type="ECO:0000259" key="11">
    <source>
        <dbReference type="Pfam" id="PF03007"/>
    </source>
</evidence>
<comment type="pathway">
    <text evidence="1">Glycerolipid metabolism; triacylglycerol biosynthesis.</text>
</comment>
<feature type="domain" description="O-acyltransferase WSD1-like N-terminal" evidence="11">
    <location>
        <begin position="7"/>
        <end position="301"/>
    </location>
</feature>
<evidence type="ECO:0000313" key="14">
    <source>
        <dbReference type="Proteomes" id="UP000035763"/>
    </source>
</evidence>
<dbReference type="GO" id="GO:0019432">
    <property type="term" value="P:triglyceride biosynthetic process"/>
    <property type="evidence" value="ECO:0007669"/>
    <property type="project" value="UniProtKB-UniPathway"/>
</dbReference>
<keyword evidence="8" id="KW-0443">Lipid metabolism</keyword>
<evidence type="ECO:0000256" key="8">
    <source>
        <dbReference type="ARBA" id="ARBA00023098"/>
    </source>
</evidence>
<dbReference type="Proteomes" id="UP000035763">
    <property type="component" value="Unassembled WGS sequence"/>
</dbReference>
<evidence type="ECO:0000256" key="10">
    <source>
        <dbReference type="ARBA" id="ARBA00048109"/>
    </source>
</evidence>
<dbReference type="GO" id="GO:0006071">
    <property type="term" value="P:glycerol metabolic process"/>
    <property type="evidence" value="ECO:0007669"/>
    <property type="project" value="UniProtKB-KW"/>
</dbReference>
<protein>
    <recommendedName>
        <fullName evidence="4">diacylglycerol O-acyltransferase</fullName>
        <ecNumber evidence="4">2.3.1.20</ecNumber>
    </recommendedName>
</protein>
<comment type="pathway">
    <text evidence="2">Lipid metabolism.</text>
</comment>
<dbReference type="PANTHER" id="PTHR31650">
    <property type="entry name" value="O-ACYLTRANSFERASE (WSD1-LIKE) FAMILY PROTEIN"/>
    <property type="match status" value="1"/>
</dbReference>
<dbReference type="InterPro" id="IPR045034">
    <property type="entry name" value="O-acyltransferase_WSD1-like"/>
</dbReference>
<dbReference type="InterPro" id="IPR004255">
    <property type="entry name" value="O-acyltransferase_WSD1_N"/>
</dbReference>
<comment type="caution">
    <text evidence="13">The sequence shown here is derived from an EMBL/GenBank/DDBJ whole genome shotgun (WGS) entry which is preliminary data.</text>
</comment>
<dbReference type="SUPFAM" id="SSF52777">
    <property type="entry name" value="CoA-dependent acyltransferases"/>
    <property type="match status" value="1"/>
</dbReference>
<dbReference type="InterPro" id="IPR009721">
    <property type="entry name" value="O-acyltransferase_WSD1_C"/>
</dbReference>
<evidence type="ECO:0000256" key="2">
    <source>
        <dbReference type="ARBA" id="ARBA00005189"/>
    </source>
</evidence>
<dbReference type="STRING" id="1193182.BN11_3650008"/>
<dbReference type="OrthoDB" id="9810950at2"/>